<dbReference type="InterPro" id="IPR058205">
    <property type="entry name" value="D-LDH-like"/>
</dbReference>
<evidence type="ECO:0000313" key="8">
    <source>
        <dbReference type="Proteomes" id="UP000216035"/>
    </source>
</evidence>
<dbReference type="PANTHER" id="PTHR43026:SF1">
    <property type="entry name" value="2-HYDROXYACID DEHYDROGENASE HOMOLOG 1-RELATED"/>
    <property type="match status" value="1"/>
</dbReference>
<dbReference type="Gene3D" id="3.40.50.720">
    <property type="entry name" value="NAD(P)-binding Rossmann-like Domain"/>
    <property type="match status" value="2"/>
</dbReference>
<evidence type="ECO:0000259" key="6">
    <source>
        <dbReference type="Pfam" id="PF02826"/>
    </source>
</evidence>
<sequence>MLKRIVHIDKNHPSLVTGLSALGFENVLLNELPRSEVQKQLHTYDGIVIRSRFPLDATFLESGTNLKFICRIGAGLENIDLKYCKEKRIEVIATPEGNANAVGEHTLGLLLNLMNKIKKADKEVCAGLWQREANRGYEIDGKTVGIIGYGVMGSAFARKLAGFDCEVLFYDIVTKEAEYNHKQVDITDLYQKADVISLHVPQTPLTHYLANKKFFDSFKKPIWLLNVARGSVLEINALVNALEDGKVLGAGLDVLEYESTSFQASFDLESNPDLQYLTTATNVILTPHIAGWSFESEVKMAQIAISKINDFYTHGRH</sequence>
<keyword evidence="3" id="KW-0520">NAD</keyword>
<gene>
    <name evidence="7" type="ORF">CHX27_10550</name>
</gene>
<dbReference type="AlphaFoldDB" id="A0A255ZRJ0"/>
<protein>
    <submittedName>
        <fullName evidence="7">Hydroxyacid dehydrogenase</fullName>
    </submittedName>
</protein>
<dbReference type="InterPro" id="IPR006139">
    <property type="entry name" value="D-isomer_2_OHA_DH_cat_dom"/>
</dbReference>
<evidence type="ECO:0000259" key="5">
    <source>
        <dbReference type="Pfam" id="PF00389"/>
    </source>
</evidence>
<dbReference type="InterPro" id="IPR006140">
    <property type="entry name" value="D-isomer_DH_NAD-bd"/>
</dbReference>
<dbReference type="SUPFAM" id="SSF51735">
    <property type="entry name" value="NAD(P)-binding Rossmann-fold domains"/>
    <property type="match status" value="1"/>
</dbReference>
<keyword evidence="2 4" id="KW-0560">Oxidoreductase</keyword>
<dbReference type="EMBL" id="NOXX01000206">
    <property type="protein sequence ID" value="OYQ43330.1"/>
    <property type="molecule type" value="Genomic_DNA"/>
</dbReference>
<dbReference type="InterPro" id="IPR029753">
    <property type="entry name" value="D-isomer_DH_CS"/>
</dbReference>
<proteinExistence type="inferred from homology"/>
<evidence type="ECO:0000256" key="4">
    <source>
        <dbReference type="RuleBase" id="RU003719"/>
    </source>
</evidence>
<evidence type="ECO:0000313" key="7">
    <source>
        <dbReference type="EMBL" id="OYQ43330.1"/>
    </source>
</evidence>
<name>A0A255ZRJ0_9FLAO</name>
<evidence type="ECO:0000256" key="3">
    <source>
        <dbReference type="ARBA" id="ARBA00023027"/>
    </source>
</evidence>
<keyword evidence="8" id="KW-1185">Reference proteome</keyword>
<dbReference type="Pfam" id="PF02826">
    <property type="entry name" value="2-Hacid_dh_C"/>
    <property type="match status" value="1"/>
</dbReference>
<dbReference type="Pfam" id="PF00389">
    <property type="entry name" value="2-Hacid_dh"/>
    <property type="match status" value="1"/>
</dbReference>
<dbReference type="OrthoDB" id="9805416at2"/>
<comment type="similarity">
    <text evidence="1 4">Belongs to the D-isomer specific 2-hydroxyacid dehydrogenase family.</text>
</comment>
<dbReference type="Proteomes" id="UP000216035">
    <property type="component" value="Unassembled WGS sequence"/>
</dbReference>
<dbReference type="SUPFAM" id="SSF52283">
    <property type="entry name" value="Formate/glycerate dehydrogenase catalytic domain-like"/>
    <property type="match status" value="1"/>
</dbReference>
<accession>A0A255ZRJ0</accession>
<evidence type="ECO:0000256" key="2">
    <source>
        <dbReference type="ARBA" id="ARBA00023002"/>
    </source>
</evidence>
<reference evidence="7 8" key="1">
    <citation type="submission" date="2017-07" db="EMBL/GenBank/DDBJ databases">
        <title>Flavobacterium cyanobacteriorum sp. nov., isolated from cyanobacterial aggregates in a eutrophic lake.</title>
        <authorList>
            <person name="Cai H."/>
        </authorList>
    </citation>
    <scope>NUCLEOTIDE SEQUENCE [LARGE SCALE GENOMIC DNA]</scope>
    <source>
        <strain evidence="7 8">TH167</strain>
    </source>
</reference>
<feature type="domain" description="D-isomer specific 2-hydroxyacid dehydrogenase catalytic" evidence="5">
    <location>
        <begin position="25"/>
        <end position="314"/>
    </location>
</feature>
<dbReference type="PROSITE" id="PS00670">
    <property type="entry name" value="D_2_HYDROXYACID_DH_2"/>
    <property type="match status" value="1"/>
</dbReference>
<comment type="caution">
    <text evidence="7">The sequence shown here is derived from an EMBL/GenBank/DDBJ whole genome shotgun (WGS) entry which is preliminary data.</text>
</comment>
<dbReference type="InterPro" id="IPR036291">
    <property type="entry name" value="NAD(P)-bd_dom_sf"/>
</dbReference>
<organism evidence="7 8">
    <name type="scientific">Flavobacterium aurantiibacter</name>
    <dbReference type="NCBI Taxonomy" id="2023067"/>
    <lineage>
        <taxon>Bacteria</taxon>
        <taxon>Pseudomonadati</taxon>
        <taxon>Bacteroidota</taxon>
        <taxon>Flavobacteriia</taxon>
        <taxon>Flavobacteriales</taxon>
        <taxon>Flavobacteriaceae</taxon>
        <taxon>Flavobacterium</taxon>
    </lineage>
</organism>
<evidence type="ECO:0000256" key="1">
    <source>
        <dbReference type="ARBA" id="ARBA00005854"/>
    </source>
</evidence>
<dbReference type="GO" id="GO:0051287">
    <property type="term" value="F:NAD binding"/>
    <property type="evidence" value="ECO:0007669"/>
    <property type="project" value="InterPro"/>
</dbReference>
<feature type="domain" description="D-isomer specific 2-hydroxyacid dehydrogenase NAD-binding" evidence="6">
    <location>
        <begin position="107"/>
        <end position="290"/>
    </location>
</feature>
<dbReference type="GO" id="GO:0008720">
    <property type="term" value="F:D-lactate dehydrogenase (NAD+) activity"/>
    <property type="evidence" value="ECO:0007669"/>
    <property type="project" value="TreeGrafter"/>
</dbReference>
<dbReference type="PANTHER" id="PTHR43026">
    <property type="entry name" value="2-HYDROXYACID DEHYDROGENASE HOMOLOG 1-RELATED"/>
    <property type="match status" value="1"/>
</dbReference>